<protein>
    <submittedName>
        <fullName evidence="2">Uncharacterized protein</fullName>
    </submittedName>
</protein>
<comment type="caution">
    <text evidence="2">The sequence shown here is derived from an EMBL/GenBank/DDBJ whole genome shotgun (WGS) entry which is preliminary data.</text>
</comment>
<gene>
    <name evidence="2" type="ORF">T03_12540</name>
    <name evidence="1" type="ORF">T03_17189</name>
</gene>
<dbReference type="EMBL" id="JYDI01001182">
    <property type="protein sequence ID" value="KRY38408.1"/>
    <property type="molecule type" value="Genomic_DNA"/>
</dbReference>
<proteinExistence type="predicted"/>
<reference evidence="2 3" key="1">
    <citation type="submission" date="2015-01" db="EMBL/GenBank/DDBJ databases">
        <title>Evolution of Trichinella species and genotypes.</title>
        <authorList>
            <person name="Korhonen P.K."/>
            <person name="Edoardo P."/>
            <person name="Giuseppe L.R."/>
            <person name="Gasser R.B."/>
        </authorList>
    </citation>
    <scope>NUCLEOTIDE SEQUENCE [LARGE SCALE GENOMIC DNA]</scope>
    <source>
        <strain evidence="2">ISS120</strain>
    </source>
</reference>
<evidence type="ECO:0000313" key="1">
    <source>
        <dbReference type="EMBL" id="KRY34709.1"/>
    </source>
</evidence>
<sequence>MTFGSQYAESECCPVFNGKTVKIFCRRLQLQIN</sequence>
<accession>A0A0V1BNN0</accession>
<evidence type="ECO:0000313" key="2">
    <source>
        <dbReference type="EMBL" id="KRY38408.1"/>
    </source>
</evidence>
<organism evidence="2 3">
    <name type="scientific">Trichinella britovi</name>
    <name type="common">Parasitic roundworm</name>
    <dbReference type="NCBI Taxonomy" id="45882"/>
    <lineage>
        <taxon>Eukaryota</taxon>
        <taxon>Metazoa</taxon>
        <taxon>Ecdysozoa</taxon>
        <taxon>Nematoda</taxon>
        <taxon>Enoplea</taxon>
        <taxon>Dorylaimia</taxon>
        <taxon>Trichinellida</taxon>
        <taxon>Trichinellidae</taxon>
        <taxon>Trichinella</taxon>
    </lineage>
</organism>
<keyword evidence="3" id="KW-1185">Reference proteome</keyword>
<dbReference type="Proteomes" id="UP000054653">
    <property type="component" value="Unassembled WGS sequence"/>
</dbReference>
<dbReference type="AlphaFoldDB" id="A0A0V1BNN0"/>
<evidence type="ECO:0000313" key="3">
    <source>
        <dbReference type="Proteomes" id="UP000054653"/>
    </source>
</evidence>
<name>A0A0V1BNN0_TRIBR</name>
<dbReference type="EMBL" id="JYDI01001272">
    <property type="protein sequence ID" value="KRY34709.1"/>
    <property type="molecule type" value="Genomic_DNA"/>
</dbReference>